<organism evidence="1 2">
    <name type="scientific">Antarcticirhabdus aurantiaca</name>
    <dbReference type="NCBI Taxonomy" id="2606717"/>
    <lineage>
        <taxon>Bacteria</taxon>
        <taxon>Pseudomonadati</taxon>
        <taxon>Pseudomonadota</taxon>
        <taxon>Alphaproteobacteria</taxon>
        <taxon>Hyphomicrobiales</taxon>
        <taxon>Aurantimonadaceae</taxon>
        <taxon>Antarcticirhabdus</taxon>
    </lineage>
</organism>
<evidence type="ECO:0000313" key="1">
    <source>
        <dbReference type="EMBL" id="WAJ29715.1"/>
    </source>
</evidence>
<sequence>MSPESFAGLSLLPPGMEPGTGLLMLLASFATSALTAAFGLGGGLALLAALSFVLPVAALIPVHGLVQLGSNVGRVVVQRRAVAWRVVPPFLAGGALGALLGARMVVTLPEPVLLTALGLFVLAITVLRLPRLAVIGPLGFAAAGFGTTFLTMFFGATGPLNAAVLSKTFADRMTLVGTLAAITAVQHALKGLAFLALGVALAPYAGLIAGMVAVGFLGTLAGTAWLRRTNEARFRQALTVLLVLVSLDLIRRGVTGLITG</sequence>
<accession>A0ACD4NS53</accession>
<reference evidence="1" key="1">
    <citation type="submission" date="2022-11" db="EMBL/GenBank/DDBJ databases">
        <title>beta-Carotene-producing bacterium, Jeongeuplla avenae sp. nov., alleviates the salt stress of Arabidopsis seedlings.</title>
        <authorList>
            <person name="Jiang L."/>
            <person name="Lee J."/>
        </authorList>
    </citation>
    <scope>NUCLEOTIDE SEQUENCE</scope>
    <source>
        <strain evidence="1">DY_R2A_6</strain>
    </source>
</reference>
<protein>
    <submittedName>
        <fullName evidence="1">TSUP family transporter</fullName>
    </submittedName>
</protein>
<name>A0ACD4NS53_9HYPH</name>
<dbReference type="Proteomes" id="UP001163223">
    <property type="component" value="Chromosome"/>
</dbReference>
<dbReference type="EMBL" id="CP113520">
    <property type="protein sequence ID" value="WAJ29715.1"/>
    <property type="molecule type" value="Genomic_DNA"/>
</dbReference>
<proteinExistence type="predicted"/>
<keyword evidence="2" id="KW-1185">Reference proteome</keyword>
<gene>
    <name evidence="1" type="ORF">OXU80_05680</name>
</gene>
<evidence type="ECO:0000313" key="2">
    <source>
        <dbReference type="Proteomes" id="UP001163223"/>
    </source>
</evidence>